<dbReference type="STRING" id="560819.SAMN05428998_1576"/>
<dbReference type="InterPro" id="IPR045187">
    <property type="entry name" value="CcO_II"/>
</dbReference>
<dbReference type="PROSITE" id="PS50857">
    <property type="entry name" value="COX2_CUA"/>
    <property type="match status" value="1"/>
</dbReference>
<evidence type="ECO:0000256" key="7">
    <source>
        <dbReference type="ARBA" id="ARBA00022989"/>
    </source>
</evidence>
<proteinExistence type="inferred from homology"/>
<keyword evidence="13" id="KW-1185">Reference proteome</keyword>
<evidence type="ECO:0000313" key="13">
    <source>
        <dbReference type="Proteomes" id="UP000192917"/>
    </source>
</evidence>
<keyword evidence="5 9" id="KW-0812">Transmembrane</keyword>
<evidence type="ECO:0000256" key="4">
    <source>
        <dbReference type="ARBA" id="ARBA00022475"/>
    </source>
</evidence>
<dbReference type="Gene3D" id="2.60.40.420">
    <property type="entry name" value="Cupredoxins - blue copper proteins"/>
    <property type="match status" value="1"/>
</dbReference>
<dbReference type="Pfam" id="PF00116">
    <property type="entry name" value="COX2"/>
    <property type="match status" value="1"/>
</dbReference>
<dbReference type="InterPro" id="IPR036257">
    <property type="entry name" value="Cyt_c_oxidase_su2_TM_sf"/>
</dbReference>
<feature type="signal peptide" evidence="10">
    <location>
        <begin position="1"/>
        <end position="28"/>
    </location>
</feature>
<keyword evidence="7 9" id="KW-1133">Transmembrane helix</keyword>
<feature type="domain" description="Cytochrome oxidase subunit II copper A binding" evidence="11">
    <location>
        <begin position="129"/>
        <end position="241"/>
    </location>
</feature>
<evidence type="ECO:0000256" key="6">
    <source>
        <dbReference type="ARBA" id="ARBA00022982"/>
    </source>
</evidence>
<feature type="chain" id="PRO_5012622075" evidence="10">
    <location>
        <begin position="29"/>
        <end position="311"/>
    </location>
</feature>
<dbReference type="SUPFAM" id="SSF49503">
    <property type="entry name" value="Cupredoxins"/>
    <property type="match status" value="1"/>
</dbReference>
<dbReference type="PANTHER" id="PTHR22888">
    <property type="entry name" value="CYTOCHROME C OXIDASE, SUBUNIT II"/>
    <property type="match status" value="1"/>
</dbReference>
<protein>
    <submittedName>
        <fullName evidence="12">Cytochrome o ubiquinol oxidase subunit 2</fullName>
    </submittedName>
</protein>
<evidence type="ECO:0000256" key="8">
    <source>
        <dbReference type="ARBA" id="ARBA00023136"/>
    </source>
</evidence>
<dbReference type="GO" id="GO:0042773">
    <property type="term" value="P:ATP synthesis coupled electron transport"/>
    <property type="evidence" value="ECO:0007669"/>
    <property type="project" value="TreeGrafter"/>
</dbReference>
<keyword evidence="10" id="KW-0732">Signal</keyword>
<dbReference type="Gene3D" id="1.10.287.90">
    <property type="match status" value="1"/>
</dbReference>
<evidence type="ECO:0000256" key="1">
    <source>
        <dbReference type="ARBA" id="ARBA00004651"/>
    </source>
</evidence>
<dbReference type="InterPro" id="IPR002429">
    <property type="entry name" value="CcO_II-like_C"/>
</dbReference>
<keyword evidence="4" id="KW-1003">Cell membrane</keyword>
<dbReference type="CDD" id="cd04212">
    <property type="entry name" value="CuRO_UO_II"/>
    <property type="match status" value="1"/>
</dbReference>
<evidence type="ECO:0000313" key="12">
    <source>
        <dbReference type="EMBL" id="SMF84600.1"/>
    </source>
</evidence>
<evidence type="ECO:0000256" key="3">
    <source>
        <dbReference type="ARBA" id="ARBA00022448"/>
    </source>
</evidence>
<evidence type="ECO:0000256" key="9">
    <source>
        <dbReference type="SAM" id="Phobius"/>
    </source>
</evidence>
<dbReference type="EMBL" id="FWZX01000057">
    <property type="protein sequence ID" value="SMF84600.1"/>
    <property type="molecule type" value="Genomic_DNA"/>
</dbReference>
<feature type="transmembrane region" description="Helical" evidence="9">
    <location>
        <begin position="93"/>
        <end position="113"/>
    </location>
</feature>
<evidence type="ECO:0000259" key="11">
    <source>
        <dbReference type="PROSITE" id="PS50857"/>
    </source>
</evidence>
<dbReference type="GO" id="GO:0005886">
    <property type="term" value="C:plasma membrane"/>
    <property type="evidence" value="ECO:0007669"/>
    <property type="project" value="UniProtKB-SubCell"/>
</dbReference>
<dbReference type="RefSeq" id="WP_143596439.1">
    <property type="nucleotide sequence ID" value="NZ_FWZX01000057.1"/>
</dbReference>
<gene>
    <name evidence="12" type="ORF">SAMN05428998_1576</name>
</gene>
<keyword evidence="6" id="KW-0249">Electron transport</keyword>
<keyword evidence="3" id="KW-0813">Transport</keyword>
<comment type="similarity">
    <text evidence="2">Belongs to the cytochrome c oxidase subunit 2 family.</text>
</comment>
<evidence type="ECO:0000256" key="2">
    <source>
        <dbReference type="ARBA" id="ARBA00007866"/>
    </source>
</evidence>
<sequence>MRPARRLRRVGAALASAVVLLAAPAARAGEALSFLDPQGPVAAAQRDHFYWVIGLVMIVVLPVVLATPILAWRYRYGARKAAYRPKWHFSWSLEIAIWGIPVAVVAALVWLLWVGTHALDPYKAVETGQPPLRVQVVGYDWKWLFIYPDQGIASVGELAFPVDRPLALRLTSATVMQSFFVPALGSQIYAMNGMVTRLHLAADRPGRFLGENTQYNGRGFHEQRFVARALPPADFAAWVARLRAQGAALGPAVAAALAERGSARDLARALGLAGEGAPVVGFRAVPPRLFEQIVERAHAVPAAGGAREAAR</sequence>
<feature type="transmembrane region" description="Helical" evidence="9">
    <location>
        <begin position="49"/>
        <end position="72"/>
    </location>
</feature>
<accession>A0A1Y6CR79</accession>
<keyword evidence="8 9" id="KW-0472">Membrane</keyword>
<organism evidence="12 13">
    <name type="scientific">Tistlia consotensis USBA 355</name>
    <dbReference type="NCBI Taxonomy" id="560819"/>
    <lineage>
        <taxon>Bacteria</taxon>
        <taxon>Pseudomonadati</taxon>
        <taxon>Pseudomonadota</taxon>
        <taxon>Alphaproteobacteria</taxon>
        <taxon>Rhodospirillales</taxon>
        <taxon>Rhodovibrionaceae</taxon>
        <taxon>Tistlia</taxon>
    </lineage>
</organism>
<dbReference type="InterPro" id="IPR034227">
    <property type="entry name" value="CuRO_UO_II"/>
</dbReference>
<dbReference type="InterPro" id="IPR008972">
    <property type="entry name" value="Cupredoxin"/>
</dbReference>
<evidence type="ECO:0000256" key="5">
    <source>
        <dbReference type="ARBA" id="ARBA00022692"/>
    </source>
</evidence>
<dbReference type="PANTHER" id="PTHR22888:SF18">
    <property type="entry name" value="CYTOCHROME BO(3) UBIQUINOL OXIDASE SUBUNIT 2"/>
    <property type="match status" value="1"/>
</dbReference>
<comment type="subcellular location">
    <subcellularLocation>
        <location evidence="1">Cell membrane</location>
        <topology evidence="1">Multi-pass membrane protein</topology>
    </subcellularLocation>
</comment>
<dbReference type="Proteomes" id="UP000192917">
    <property type="component" value="Unassembled WGS sequence"/>
</dbReference>
<reference evidence="12 13" key="1">
    <citation type="submission" date="2017-04" db="EMBL/GenBank/DDBJ databases">
        <authorList>
            <person name="Afonso C.L."/>
            <person name="Miller P.J."/>
            <person name="Scott M.A."/>
            <person name="Spackman E."/>
            <person name="Goraichik I."/>
            <person name="Dimitrov K.M."/>
            <person name="Suarez D.L."/>
            <person name="Swayne D.E."/>
        </authorList>
    </citation>
    <scope>NUCLEOTIDE SEQUENCE [LARGE SCALE GENOMIC DNA]</scope>
    <source>
        <strain evidence="12 13">USBA 355</strain>
    </source>
</reference>
<evidence type="ECO:0000256" key="10">
    <source>
        <dbReference type="SAM" id="SignalP"/>
    </source>
</evidence>
<name>A0A1Y6CR79_9PROT</name>
<dbReference type="GO" id="GO:0005507">
    <property type="term" value="F:copper ion binding"/>
    <property type="evidence" value="ECO:0007669"/>
    <property type="project" value="InterPro"/>
</dbReference>
<dbReference type="GO" id="GO:0004129">
    <property type="term" value="F:cytochrome-c oxidase activity"/>
    <property type="evidence" value="ECO:0007669"/>
    <property type="project" value="InterPro"/>
</dbReference>
<dbReference type="AlphaFoldDB" id="A0A1Y6CR79"/>
<dbReference type="SUPFAM" id="SSF81464">
    <property type="entry name" value="Cytochrome c oxidase subunit II-like, transmembrane region"/>
    <property type="match status" value="1"/>
</dbReference>